<reference evidence="2" key="1">
    <citation type="submission" date="2020-05" db="EMBL/GenBank/DDBJ databases">
        <title>Phylogenomic resolution of chytrid fungi.</title>
        <authorList>
            <person name="Stajich J.E."/>
            <person name="Amses K."/>
            <person name="Simmons R."/>
            <person name="Seto K."/>
            <person name="Myers J."/>
            <person name="Bonds A."/>
            <person name="Quandt C.A."/>
            <person name="Barry K."/>
            <person name="Liu P."/>
            <person name="Grigoriev I."/>
            <person name="Longcore J.E."/>
            <person name="James T.Y."/>
        </authorList>
    </citation>
    <scope>NUCLEOTIDE SEQUENCE</scope>
    <source>
        <strain evidence="2">JEL0476</strain>
    </source>
</reference>
<gene>
    <name evidence="2" type="primary">PPWD1</name>
    <name evidence="2" type="ORF">HK099_004200</name>
</gene>
<dbReference type="AlphaFoldDB" id="A0AAD5U249"/>
<comment type="caution">
    <text evidence="2">The sequence shown here is derived from an EMBL/GenBank/DDBJ whole genome shotgun (WGS) entry which is preliminary data.</text>
</comment>
<keyword evidence="3" id="KW-1185">Reference proteome</keyword>
<feature type="compositionally biased region" description="Basic and acidic residues" evidence="1">
    <location>
        <begin position="22"/>
        <end position="32"/>
    </location>
</feature>
<keyword evidence="2" id="KW-0413">Isomerase</keyword>
<feature type="region of interest" description="Disordered" evidence="1">
    <location>
        <begin position="1"/>
        <end position="56"/>
    </location>
</feature>
<dbReference type="Proteomes" id="UP001211065">
    <property type="component" value="Unassembled WGS sequence"/>
</dbReference>
<proteinExistence type="predicted"/>
<evidence type="ECO:0000313" key="2">
    <source>
        <dbReference type="EMBL" id="KAJ3220571.1"/>
    </source>
</evidence>
<accession>A0AAD5U249</accession>
<organism evidence="2 3">
    <name type="scientific">Clydaea vesicula</name>
    <dbReference type="NCBI Taxonomy" id="447962"/>
    <lineage>
        <taxon>Eukaryota</taxon>
        <taxon>Fungi</taxon>
        <taxon>Fungi incertae sedis</taxon>
        <taxon>Chytridiomycota</taxon>
        <taxon>Chytridiomycota incertae sedis</taxon>
        <taxon>Chytridiomycetes</taxon>
        <taxon>Lobulomycetales</taxon>
        <taxon>Lobulomycetaceae</taxon>
        <taxon>Clydaea</taxon>
    </lineage>
</organism>
<evidence type="ECO:0000256" key="1">
    <source>
        <dbReference type="SAM" id="MobiDB-lite"/>
    </source>
</evidence>
<protein>
    <submittedName>
        <fullName evidence="2">Peptidylprolyl isomerase domain and WD repeat containing protein 1</fullName>
    </submittedName>
</protein>
<dbReference type="InterPro" id="IPR036322">
    <property type="entry name" value="WD40_repeat_dom_sf"/>
</dbReference>
<dbReference type="SUPFAM" id="SSF50978">
    <property type="entry name" value="WD40 repeat-like"/>
    <property type="match status" value="1"/>
</dbReference>
<dbReference type="EMBL" id="JADGJW010000290">
    <property type="protein sequence ID" value="KAJ3220571.1"/>
    <property type="molecule type" value="Genomic_DNA"/>
</dbReference>
<dbReference type="GO" id="GO:0016853">
    <property type="term" value="F:isomerase activity"/>
    <property type="evidence" value="ECO:0007669"/>
    <property type="project" value="UniProtKB-KW"/>
</dbReference>
<evidence type="ECO:0000313" key="3">
    <source>
        <dbReference type="Proteomes" id="UP001211065"/>
    </source>
</evidence>
<sequence>MPKRTKPESDDENDLQANNHNTNDHEEAKDESNVIVDDPGSDSDSDIGPQPLGAADLENVSKKKAKILKHERVYIENLPSTTQYEKSLMHRDVVNFVTTTKTDFILTTSIDGHVKFWKKSEEGIEFVKHFKAHLGAIVCRNFH</sequence>
<name>A0AAD5U249_9FUNG</name>